<gene>
    <name evidence="1" type="ORF">ACFPUY_10100</name>
</gene>
<evidence type="ECO:0000313" key="1">
    <source>
        <dbReference type="EMBL" id="MFC5815433.1"/>
    </source>
</evidence>
<keyword evidence="2" id="KW-1185">Reference proteome</keyword>
<reference evidence="2" key="1">
    <citation type="journal article" date="2019" name="Int. J. Syst. Evol. Microbiol.">
        <title>The Global Catalogue of Microorganisms (GCM) 10K type strain sequencing project: providing services to taxonomists for standard genome sequencing and annotation.</title>
        <authorList>
            <consortium name="The Broad Institute Genomics Platform"/>
            <consortium name="The Broad Institute Genome Sequencing Center for Infectious Disease"/>
            <person name="Wu L."/>
            <person name="Ma J."/>
        </authorList>
    </citation>
    <scope>NUCLEOTIDE SEQUENCE [LARGE SCALE GENOMIC DNA]</scope>
    <source>
        <strain evidence="2">CGMCC 4.7106</strain>
    </source>
</reference>
<name>A0ABW1BS44_9ACTN</name>
<protein>
    <submittedName>
        <fullName evidence="1">Uncharacterized protein</fullName>
    </submittedName>
</protein>
<accession>A0ABW1BS44</accession>
<comment type="caution">
    <text evidence="1">The sequence shown here is derived from an EMBL/GenBank/DDBJ whole genome shotgun (WGS) entry which is preliminary data.</text>
</comment>
<organism evidence="1 2">
    <name type="scientific">Nonomuraea harbinensis</name>
    <dbReference type="NCBI Taxonomy" id="1286938"/>
    <lineage>
        <taxon>Bacteria</taxon>
        <taxon>Bacillati</taxon>
        <taxon>Actinomycetota</taxon>
        <taxon>Actinomycetes</taxon>
        <taxon>Streptosporangiales</taxon>
        <taxon>Streptosporangiaceae</taxon>
        <taxon>Nonomuraea</taxon>
    </lineage>
</organism>
<dbReference type="RefSeq" id="WP_219543612.1">
    <property type="nucleotide sequence ID" value="NZ_JAHKRN010000004.1"/>
</dbReference>
<dbReference type="Proteomes" id="UP001596096">
    <property type="component" value="Unassembled WGS sequence"/>
</dbReference>
<dbReference type="EMBL" id="JBHSNW010000004">
    <property type="protein sequence ID" value="MFC5815433.1"/>
    <property type="molecule type" value="Genomic_DNA"/>
</dbReference>
<proteinExistence type="predicted"/>
<evidence type="ECO:0000313" key="2">
    <source>
        <dbReference type="Proteomes" id="UP001596096"/>
    </source>
</evidence>
<sequence length="74" mass="7810">MGGLEGMVPEGVRALKAAMYAAETSLGSIGDELWELLRGAWLSPIPADKIRQVAAWAGQQGPEMKPSVDADAGW</sequence>